<gene>
    <name evidence="1" type="ORF">OUY24_08255</name>
</gene>
<dbReference type="RefSeq" id="WP_271275791.1">
    <property type="nucleotide sequence ID" value="NZ_BAABFD010000032.1"/>
</dbReference>
<proteinExistence type="predicted"/>
<dbReference type="Proteomes" id="UP001212498">
    <property type="component" value="Unassembled WGS sequence"/>
</dbReference>
<accession>A0ABT4SUC2</accession>
<evidence type="ECO:0000313" key="1">
    <source>
        <dbReference type="EMBL" id="MDA0640608.1"/>
    </source>
</evidence>
<keyword evidence="2" id="KW-1185">Reference proteome</keyword>
<protein>
    <recommendedName>
        <fullName evidence="3">Sigma-70 family RNA polymerase sigma factor</fullName>
    </recommendedName>
</protein>
<reference evidence="1 2" key="1">
    <citation type="submission" date="2022-11" db="EMBL/GenBank/DDBJ databases">
        <title>Nonomuraea corallina sp. nov., a new species of the genus Nonomuraea isolated from sea side sediment in Thai sea.</title>
        <authorList>
            <person name="Ngamcharungchit C."/>
            <person name="Matsumoto A."/>
            <person name="Suriyachadkun C."/>
            <person name="Panbangred W."/>
            <person name="Inahashi Y."/>
            <person name="Intra B."/>
        </authorList>
    </citation>
    <scope>NUCLEOTIDE SEQUENCE [LARGE SCALE GENOMIC DNA]</scope>
    <source>
        <strain evidence="1 2">DSM 43553</strain>
    </source>
</reference>
<dbReference type="InterPro" id="IPR013325">
    <property type="entry name" value="RNA_pol_sigma_r2"/>
</dbReference>
<sequence length="193" mass="21546">MSDRDLSGELSGPTDLEQEITHLISTGFFDGCVRMLVQSMGVNQADVEDAILDAIVRLLERNARKTPIEDMKKYLYSCARNGLRRRQKALALSTDAVHLDGEYPSAEQEALSTARYTEMVAHVKTWENARIRVVTLLYLAGIYEGDPLTITEVATQASDILGESVEANSIGTWRKRGLDRLATFVTNQMVHEQ</sequence>
<dbReference type="SUPFAM" id="SSF88946">
    <property type="entry name" value="Sigma2 domain of RNA polymerase sigma factors"/>
    <property type="match status" value="1"/>
</dbReference>
<dbReference type="EMBL" id="JAPNUD010000014">
    <property type="protein sequence ID" value="MDA0640608.1"/>
    <property type="molecule type" value="Genomic_DNA"/>
</dbReference>
<name>A0ABT4SUC2_9ACTN</name>
<comment type="caution">
    <text evidence="1">The sequence shown here is derived from an EMBL/GenBank/DDBJ whole genome shotgun (WGS) entry which is preliminary data.</text>
</comment>
<evidence type="ECO:0008006" key="3">
    <source>
        <dbReference type="Google" id="ProtNLM"/>
    </source>
</evidence>
<evidence type="ECO:0000313" key="2">
    <source>
        <dbReference type="Proteomes" id="UP001212498"/>
    </source>
</evidence>
<organism evidence="1 2">
    <name type="scientific">Nonomuraea ferruginea</name>
    <dbReference type="NCBI Taxonomy" id="46174"/>
    <lineage>
        <taxon>Bacteria</taxon>
        <taxon>Bacillati</taxon>
        <taxon>Actinomycetota</taxon>
        <taxon>Actinomycetes</taxon>
        <taxon>Streptosporangiales</taxon>
        <taxon>Streptosporangiaceae</taxon>
        <taxon>Nonomuraea</taxon>
    </lineage>
</organism>